<accession>A0AAD5JNR3</accession>
<dbReference type="Pfam" id="PF14299">
    <property type="entry name" value="PP2"/>
    <property type="match status" value="1"/>
</dbReference>
<name>A0AAD5JNR3_ACENE</name>
<comment type="caution">
    <text evidence="1">The sequence shown here is derived from an EMBL/GenBank/DDBJ whole genome shotgun (WGS) entry which is preliminary data.</text>
</comment>
<dbReference type="PANTHER" id="PTHR35317">
    <property type="entry name" value="OS04G0629600 PROTEIN"/>
    <property type="match status" value="1"/>
</dbReference>
<gene>
    <name evidence="1" type="ORF">LWI28_025118</name>
</gene>
<dbReference type="PANTHER" id="PTHR35317:SF27">
    <property type="entry name" value="RETROVIRUS-RELATED POL POLYPROTEIN FROM TRANSPOSON TNT 1-94"/>
    <property type="match status" value="1"/>
</dbReference>
<dbReference type="EMBL" id="JAJSOW010000003">
    <property type="protein sequence ID" value="KAI9196576.1"/>
    <property type="molecule type" value="Genomic_DNA"/>
</dbReference>
<proteinExistence type="predicted"/>
<reference evidence="1" key="2">
    <citation type="submission" date="2023-02" db="EMBL/GenBank/DDBJ databases">
        <authorList>
            <person name="Swenson N.G."/>
            <person name="Wegrzyn J.L."/>
            <person name="Mcevoy S.L."/>
        </authorList>
    </citation>
    <scope>NUCLEOTIDE SEQUENCE</scope>
    <source>
        <strain evidence="1">91603</strain>
        <tissue evidence="1">Leaf</tissue>
    </source>
</reference>
<dbReference type="Proteomes" id="UP001064489">
    <property type="component" value="Chromosome 1"/>
</dbReference>
<reference evidence="1" key="1">
    <citation type="journal article" date="2022" name="Plant J.">
        <title>Strategies of tolerance reflected in two North American maple genomes.</title>
        <authorList>
            <person name="McEvoy S.L."/>
            <person name="Sezen U.U."/>
            <person name="Trouern-Trend A."/>
            <person name="McMahon S.M."/>
            <person name="Schaberg P.G."/>
            <person name="Yang J."/>
            <person name="Wegrzyn J.L."/>
            <person name="Swenson N.G."/>
        </authorList>
    </citation>
    <scope>NUCLEOTIDE SEQUENCE</scope>
    <source>
        <strain evidence="1">91603</strain>
    </source>
</reference>
<organism evidence="1 2">
    <name type="scientific">Acer negundo</name>
    <name type="common">Box elder</name>
    <dbReference type="NCBI Taxonomy" id="4023"/>
    <lineage>
        <taxon>Eukaryota</taxon>
        <taxon>Viridiplantae</taxon>
        <taxon>Streptophyta</taxon>
        <taxon>Embryophyta</taxon>
        <taxon>Tracheophyta</taxon>
        <taxon>Spermatophyta</taxon>
        <taxon>Magnoliopsida</taxon>
        <taxon>eudicotyledons</taxon>
        <taxon>Gunneridae</taxon>
        <taxon>Pentapetalae</taxon>
        <taxon>rosids</taxon>
        <taxon>malvids</taxon>
        <taxon>Sapindales</taxon>
        <taxon>Sapindaceae</taxon>
        <taxon>Hippocastanoideae</taxon>
        <taxon>Acereae</taxon>
        <taxon>Acer</taxon>
    </lineage>
</organism>
<dbReference type="Pfam" id="PF14223">
    <property type="entry name" value="Retrotran_gag_2"/>
    <property type="match status" value="1"/>
</dbReference>
<sequence length="161" mass="18185">MMVIANKMRIHVEKLEDVTVVQKILQSMMAKFNYIVCSIEESKDIDTLSIDELQSSLLVHEQKINQHDKEEQALQAIIPQGAGLGKGSEGPQRRGVFLNPLEDMPRLTPDRGDGWSEIDMGGFFNKNGDDGMVVSTLFDFDQFNIKRGFIIEGIEFRPRNG</sequence>
<dbReference type="InterPro" id="IPR025886">
    <property type="entry name" value="PP2-like"/>
</dbReference>
<protein>
    <recommendedName>
        <fullName evidence="3">Retrovirus-related Pol polyprotein from transposon TNT 1-94</fullName>
    </recommendedName>
</protein>
<keyword evidence="2" id="KW-1185">Reference proteome</keyword>
<evidence type="ECO:0008006" key="3">
    <source>
        <dbReference type="Google" id="ProtNLM"/>
    </source>
</evidence>
<dbReference type="AlphaFoldDB" id="A0AAD5JNR3"/>
<evidence type="ECO:0000313" key="2">
    <source>
        <dbReference type="Proteomes" id="UP001064489"/>
    </source>
</evidence>
<evidence type="ECO:0000313" key="1">
    <source>
        <dbReference type="EMBL" id="KAI9196576.1"/>
    </source>
</evidence>